<keyword evidence="2" id="KW-1185">Reference proteome</keyword>
<dbReference type="EMBL" id="CAXJRC010000006">
    <property type="protein sequence ID" value="CAL2105413.1"/>
    <property type="molecule type" value="Genomic_DNA"/>
</dbReference>
<reference evidence="1 2" key="1">
    <citation type="submission" date="2024-05" db="EMBL/GenBank/DDBJ databases">
        <authorList>
            <person name="Duchaud E."/>
        </authorList>
    </citation>
    <scope>NUCLEOTIDE SEQUENCE [LARGE SCALE GENOMIC DNA]</scope>
    <source>
        <strain evidence="1">Ena-SAMPLE-TAB-13-05-2024-13:56:06:370-140305</strain>
    </source>
</reference>
<organism evidence="1 2">
    <name type="scientific">Tenacibaculum vairaonense</name>
    <dbReference type="NCBI Taxonomy" id="3137860"/>
    <lineage>
        <taxon>Bacteria</taxon>
        <taxon>Pseudomonadati</taxon>
        <taxon>Bacteroidota</taxon>
        <taxon>Flavobacteriia</taxon>
        <taxon>Flavobacteriales</taxon>
        <taxon>Flavobacteriaceae</taxon>
        <taxon>Tenacibaculum</taxon>
    </lineage>
</organism>
<sequence length="183" mass="21206">MKKLLLLLTSSLFISSYPKNEINNSSNIWTAKDIIGTWKLATFNVNGTTFGYLNNIQLKRKISSFGKQSNFIFHFSPNYKLNFKGNFTMVTTSTSNGISQTIEQEAKVIQGLNNNTNWFVENNFLNIVDVNGQSFEISIDEFHFDKMILKYTTKHQHNIKGFEFETSNEQYIVLERVPDNMYK</sequence>
<dbReference type="RefSeq" id="WP_348702272.1">
    <property type="nucleotide sequence ID" value="NZ_CAXIYA010000002.1"/>
</dbReference>
<accession>A0ABM9PIG3</accession>
<gene>
    <name evidence="1" type="ORF">T190115A13A_150044</name>
</gene>
<dbReference type="Proteomes" id="UP001497602">
    <property type="component" value="Unassembled WGS sequence"/>
</dbReference>
<evidence type="ECO:0008006" key="3">
    <source>
        <dbReference type="Google" id="ProtNLM"/>
    </source>
</evidence>
<evidence type="ECO:0000313" key="1">
    <source>
        <dbReference type="EMBL" id="CAL2105413.1"/>
    </source>
</evidence>
<name>A0ABM9PIG3_9FLAO</name>
<protein>
    <recommendedName>
        <fullName evidence="3">Lipocalin-like domain-containing protein</fullName>
    </recommendedName>
</protein>
<evidence type="ECO:0000313" key="2">
    <source>
        <dbReference type="Proteomes" id="UP001497602"/>
    </source>
</evidence>
<proteinExistence type="predicted"/>
<comment type="caution">
    <text evidence="1">The sequence shown here is derived from an EMBL/GenBank/DDBJ whole genome shotgun (WGS) entry which is preliminary data.</text>
</comment>